<protein>
    <recommendedName>
        <fullName evidence="13">60S ribosomal subunit assembly/export protein LOC1</fullName>
    </recommendedName>
</protein>
<feature type="compositionally biased region" description="Polar residues" evidence="10">
    <location>
        <begin position="1"/>
        <end position="19"/>
    </location>
</feature>
<keyword evidence="12" id="KW-1185">Reference proteome</keyword>
<dbReference type="InterPro" id="IPR037650">
    <property type="entry name" value="Loc1"/>
</dbReference>
<evidence type="ECO:0000256" key="5">
    <source>
        <dbReference type="ARBA" id="ARBA00022448"/>
    </source>
</evidence>
<evidence type="ECO:0000256" key="9">
    <source>
        <dbReference type="ARBA" id="ARBA00023242"/>
    </source>
</evidence>
<dbReference type="PANTHER" id="PTHR28028:SF1">
    <property type="entry name" value="60S RIBOSOMAL SUBUNIT ASSEMBLY_EXPORT PROTEIN LOC1"/>
    <property type="match status" value="1"/>
</dbReference>
<dbReference type="GO" id="GO:0005730">
    <property type="term" value="C:nucleolus"/>
    <property type="evidence" value="ECO:0007669"/>
    <property type="project" value="UniProtKB-SubCell"/>
</dbReference>
<organism evidence="11 12">
    <name type="scientific">Terfezia boudieri ATCC MYA-4762</name>
    <dbReference type="NCBI Taxonomy" id="1051890"/>
    <lineage>
        <taxon>Eukaryota</taxon>
        <taxon>Fungi</taxon>
        <taxon>Dikarya</taxon>
        <taxon>Ascomycota</taxon>
        <taxon>Pezizomycotina</taxon>
        <taxon>Pezizomycetes</taxon>
        <taxon>Pezizales</taxon>
        <taxon>Pezizaceae</taxon>
        <taxon>Terfezia</taxon>
    </lineage>
</organism>
<evidence type="ECO:0008006" key="13">
    <source>
        <dbReference type="Google" id="ProtNLM"/>
    </source>
</evidence>
<comment type="similarity">
    <text evidence="3">Belongs to the LOC1 family.</text>
</comment>
<evidence type="ECO:0000256" key="10">
    <source>
        <dbReference type="SAM" id="MobiDB-lite"/>
    </source>
</evidence>
<feature type="compositionally biased region" description="Basic and acidic residues" evidence="10">
    <location>
        <begin position="176"/>
        <end position="194"/>
    </location>
</feature>
<keyword evidence="7" id="KW-0509">mRNA transport</keyword>
<keyword evidence="9" id="KW-0539">Nucleus</keyword>
<dbReference type="Proteomes" id="UP000267821">
    <property type="component" value="Unassembled WGS sequence"/>
</dbReference>
<evidence type="ECO:0000256" key="1">
    <source>
        <dbReference type="ARBA" id="ARBA00001977"/>
    </source>
</evidence>
<dbReference type="InParanoid" id="A0A3N4LGH0"/>
<keyword evidence="6" id="KW-0690">Ribosome biogenesis</keyword>
<dbReference type="AlphaFoldDB" id="A0A3N4LGH0"/>
<keyword evidence="5" id="KW-0813">Transport</keyword>
<dbReference type="GO" id="GO:0042273">
    <property type="term" value="P:ribosomal large subunit biogenesis"/>
    <property type="evidence" value="ECO:0007669"/>
    <property type="project" value="InterPro"/>
</dbReference>
<dbReference type="OrthoDB" id="1743802at2759"/>
<dbReference type="GO" id="GO:0003729">
    <property type="term" value="F:mRNA binding"/>
    <property type="evidence" value="ECO:0007669"/>
    <property type="project" value="InterPro"/>
</dbReference>
<dbReference type="STRING" id="1051890.A0A3N4LGH0"/>
<comment type="function">
    <text evidence="1">Required for efficient assembly and nuclear export of the 60S ribosomal subunit.</text>
</comment>
<feature type="compositionally biased region" description="Basic and acidic residues" evidence="10">
    <location>
        <begin position="145"/>
        <end position="168"/>
    </location>
</feature>
<evidence type="ECO:0000256" key="6">
    <source>
        <dbReference type="ARBA" id="ARBA00022517"/>
    </source>
</evidence>
<evidence type="ECO:0000256" key="2">
    <source>
        <dbReference type="ARBA" id="ARBA00004604"/>
    </source>
</evidence>
<evidence type="ECO:0000256" key="7">
    <source>
        <dbReference type="ARBA" id="ARBA00022816"/>
    </source>
</evidence>
<evidence type="ECO:0000256" key="3">
    <source>
        <dbReference type="ARBA" id="ARBA00008132"/>
    </source>
</evidence>
<evidence type="ECO:0000313" key="12">
    <source>
        <dbReference type="Proteomes" id="UP000267821"/>
    </source>
</evidence>
<feature type="region of interest" description="Disordered" evidence="10">
    <location>
        <begin position="145"/>
        <end position="205"/>
    </location>
</feature>
<dbReference type="GO" id="GO:0051028">
    <property type="term" value="P:mRNA transport"/>
    <property type="evidence" value="ECO:0007669"/>
    <property type="project" value="UniProtKB-KW"/>
</dbReference>
<reference evidence="11 12" key="1">
    <citation type="journal article" date="2018" name="Nat. Ecol. Evol.">
        <title>Pezizomycetes genomes reveal the molecular basis of ectomycorrhizal truffle lifestyle.</title>
        <authorList>
            <person name="Murat C."/>
            <person name="Payen T."/>
            <person name="Noel B."/>
            <person name="Kuo A."/>
            <person name="Morin E."/>
            <person name="Chen J."/>
            <person name="Kohler A."/>
            <person name="Krizsan K."/>
            <person name="Balestrini R."/>
            <person name="Da Silva C."/>
            <person name="Montanini B."/>
            <person name="Hainaut M."/>
            <person name="Levati E."/>
            <person name="Barry K.W."/>
            <person name="Belfiori B."/>
            <person name="Cichocki N."/>
            <person name="Clum A."/>
            <person name="Dockter R.B."/>
            <person name="Fauchery L."/>
            <person name="Guy J."/>
            <person name="Iotti M."/>
            <person name="Le Tacon F."/>
            <person name="Lindquist E.A."/>
            <person name="Lipzen A."/>
            <person name="Malagnac F."/>
            <person name="Mello A."/>
            <person name="Molinier V."/>
            <person name="Miyauchi S."/>
            <person name="Poulain J."/>
            <person name="Riccioni C."/>
            <person name="Rubini A."/>
            <person name="Sitrit Y."/>
            <person name="Splivallo R."/>
            <person name="Traeger S."/>
            <person name="Wang M."/>
            <person name="Zifcakova L."/>
            <person name="Wipf D."/>
            <person name="Zambonelli A."/>
            <person name="Paolocci F."/>
            <person name="Nowrousian M."/>
            <person name="Ottonello S."/>
            <person name="Baldrian P."/>
            <person name="Spatafora J.W."/>
            <person name="Henrissat B."/>
            <person name="Nagy L.G."/>
            <person name="Aury J.M."/>
            <person name="Wincker P."/>
            <person name="Grigoriev I.V."/>
            <person name="Bonfante P."/>
            <person name="Martin F.M."/>
        </authorList>
    </citation>
    <scope>NUCLEOTIDE SEQUENCE [LARGE SCALE GENOMIC DNA]</scope>
    <source>
        <strain evidence="11 12">ATCC MYA-4762</strain>
    </source>
</reference>
<gene>
    <name evidence="11" type="ORF">L211DRAFT_841299</name>
</gene>
<dbReference type="FunCoup" id="A0A3N4LGH0">
    <property type="interactions" value="316"/>
</dbReference>
<evidence type="ECO:0000313" key="11">
    <source>
        <dbReference type="EMBL" id="RPB20798.1"/>
    </source>
</evidence>
<name>A0A3N4LGH0_9PEZI</name>
<keyword evidence="8" id="KW-0175">Coiled coil</keyword>
<dbReference type="EMBL" id="ML121567">
    <property type="protein sequence ID" value="RPB20798.1"/>
    <property type="molecule type" value="Genomic_DNA"/>
</dbReference>
<comment type="subcellular location">
    <subcellularLocation>
        <location evidence="2">Nucleus</location>
        <location evidence="2">Nucleolus</location>
    </subcellularLocation>
</comment>
<comment type="subunit">
    <text evidence="4">Component of the 66S pre-ribosomal particle.</text>
</comment>
<feature type="compositionally biased region" description="Basic residues" evidence="10">
    <location>
        <begin position="22"/>
        <end position="32"/>
    </location>
</feature>
<feature type="region of interest" description="Disordered" evidence="10">
    <location>
        <begin position="1"/>
        <end position="72"/>
    </location>
</feature>
<evidence type="ECO:0000256" key="4">
    <source>
        <dbReference type="ARBA" id="ARBA00011339"/>
    </source>
</evidence>
<dbReference type="GO" id="GO:0030687">
    <property type="term" value="C:preribosome, large subunit precursor"/>
    <property type="evidence" value="ECO:0007669"/>
    <property type="project" value="TreeGrafter"/>
</dbReference>
<dbReference type="GO" id="GO:0008298">
    <property type="term" value="P:intracellular mRNA localization"/>
    <property type="evidence" value="ECO:0007669"/>
    <property type="project" value="TreeGrafter"/>
</dbReference>
<evidence type="ECO:0000256" key="8">
    <source>
        <dbReference type="ARBA" id="ARBA00023054"/>
    </source>
</evidence>
<accession>A0A3N4LGH0</accession>
<dbReference type="PANTHER" id="PTHR28028">
    <property type="entry name" value="60S RIBOSOMAL SUBUNIT ASSEMBLY/EXPORT PROTEIN LOC1"/>
    <property type="match status" value="1"/>
</dbReference>
<proteinExistence type="inferred from homology"/>
<sequence>MAPIITASTSTHISQPGTLSSHPKKKPLKSFKSKSGGLHNINLTLSTRARRRGPTSTTSSAHIDLSNPHLPQRDRQRLAQLEKTLPKLNGVVPAGISKARRGGNKGKRFVEDKESMFEILRLVNEVKEEKIEEKLEKGRQLEALREARRKEQDAREEQRKKKLEGAKDRVRRKRGNKLEAEEKVEENKKFERNPKAAGKKRVSFA</sequence>